<name>A0A8J5Z7P3_9ROSI</name>
<dbReference type="EMBL" id="JAHUZN010000009">
    <property type="protein sequence ID" value="KAG8483304.1"/>
    <property type="molecule type" value="Genomic_DNA"/>
</dbReference>
<comment type="caution">
    <text evidence="3">The sequence shown here is derived from an EMBL/GenBank/DDBJ whole genome shotgun (WGS) entry which is preliminary data.</text>
</comment>
<feature type="domain" description="DUF1771" evidence="2">
    <location>
        <begin position="403"/>
        <end position="468"/>
    </location>
</feature>
<dbReference type="AlphaFoldDB" id="A0A8J5Z7P3"/>
<sequence>MEVSSLNGLQNDEEEALNSLLDAFGSLVSLNDIASAYCEAGRNPDLAGLILCEMQGIPPLVATDQSNNEVKNNETLGSSYVKSSQNNSQASEVFTADQPVSATTDECSGKRKKDEPIESSRCNSFQRSCQENGGLRYLKQKARPVSGGTVSSMLGKAYMKSVPLANSSYPGTKPMKVDSKETPMSLFWGEELEPSSQNEERMHKDMEDFLFKMLGEGFRLERDVIREIAVDTTCKRYGTMDNILVLENLKFVLNGYALAKLFYIAEHDNPEGFLTSMKKLLDWSAVSLDKEKKPLGESGEKTNDIHLRTSRPSQENMNIVLNADVAERQQKDRNDLQKEVLAVLFDAAERSEELPRRSKRPARRPIALGEIVERPLIDVTAEPKVDRVCSQKDKKDDEDEEDSFQVLRRAVKEYRGTMKEYYKAAVDAFAKGDQDEANKLLGQGQFFQEKARQADEESNQKIFETRLASCSSTMFTEEPCWFFHSLSLSIIVFPIVFLRNIETEDEMLLELHNHGTREAIQLLKCHLSSLAGIPCKSPLSQFDSTLELNCSTHGCVLQSAFKYLKVIINTDKEDSSKGTCRRLVMKLLQKESISWSEGETSGIILIQLDNINPKRLSFAKN</sequence>
<evidence type="ECO:0000256" key="1">
    <source>
        <dbReference type="SAM" id="MobiDB-lite"/>
    </source>
</evidence>
<gene>
    <name evidence="3" type="ORF">CXB51_022278</name>
</gene>
<feature type="region of interest" description="Disordered" evidence="1">
    <location>
        <begin position="79"/>
        <end position="124"/>
    </location>
</feature>
<protein>
    <recommendedName>
        <fullName evidence="2">DUF1771 domain-containing protein</fullName>
    </recommendedName>
</protein>
<feature type="compositionally biased region" description="Basic and acidic residues" evidence="1">
    <location>
        <begin position="107"/>
        <end position="118"/>
    </location>
</feature>
<proteinExistence type="predicted"/>
<feature type="compositionally biased region" description="Polar residues" evidence="1">
    <location>
        <begin position="79"/>
        <end position="106"/>
    </location>
</feature>
<accession>A0A8J5Z7P3</accession>
<dbReference type="InterPro" id="IPR013899">
    <property type="entry name" value="DUF1771"/>
</dbReference>
<dbReference type="PANTHER" id="PTHR47872">
    <property type="entry name" value="NUCLEAR RNA EXPORT FACTOR SDE5-RELATED"/>
    <property type="match status" value="1"/>
</dbReference>
<dbReference type="PANTHER" id="PTHR47872:SF3">
    <property type="entry name" value="NUCLEAR RNA EXPORT FACTOR SDE5 ISOFORM X1"/>
    <property type="match status" value="1"/>
</dbReference>
<dbReference type="Pfam" id="PF24767">
    <property type="entry name" value="UBA_At5g58720"/>
    <property type="match status" value="1"/>
</dbReference>
<keyword evidence="4" id="KW-1185">Reference proteome</keyword>
<dbReference type="SMART" id="SM01162">
    <property type="entry name" value="DUF1771"/>
    <property type="match status" value="1"/>
</dbReference>
<dbReference type="Pfam" id="PF08590">
    <property type="entry name" value="DUF1771"/>
    <property type="match status" value="1"/>
</dbReference>
<reference evidence="3 4" key="1">
    <citation type="journal article" date="2021" name="bioRxiv">
        <title>The Gossypium anomalum genome as a resource for cotton improvement and evolutionary analysis of hybrid incompatibility.</title>
        <authorList>
            <person name="Grover C.E."/>
            <person name="Yuan D."/>
            <person name="Arick M.A."/>
            <person name="Miller E.R."/>
            <person name="Hu G."/>
            <person name="Peterson D.G."/>
            <person name="Wendel J.F."/>
            <person name="Udall J.A."/>
        </authorList>
    </citation>
    <scope>NUCLEOTIDE SEQUENCE [LARGE SCALE GENOMIC DNA]</scope>
    <source>
        <strain evidence="3">JFW-Udall</strain>
        <tissue evidence="3">Leaf</tissue>
    </source>
</reference>
<organism evidence="3 4">
    <name type="scientific">Gossypium anomalum</name>
    <dbReference type="NCBI Taxonomy" id="47600"/>
    <lineage>
        <taxon>Eukaryota</taxon>
        <taxon>Viridiplantae</taxon>
        <taxon>Streptophyta</taxon>
        <taxon>Embryophyta</taxon>
        <taxon>Tracheophyta</taxon>
        <taxon>Spermatophyta</taxon>
        <taxon>Magnoliopsida</taxon>
        <taxon>eudicotyledons</taxon>
        <taxon>Gunneridae</taxon>
        <taxon>Pentapetalae</taxon>
        <taxon>rosids</taxon>
        <taxon>malvids</taxon>
        <taxon>Malvales</taxon>
        <taxon>Malvaceae</taxon>
        <taxon>Malvoideae</taxon>
        <taxon>Gossypium</taxon>
    </lineage>
</organism>
<dbReference type="OrthoDB" id="961823at2759"/>
<dbReference type="InterPro" id="IPR056254">
    <property type="entry name" value="At5g58720/SDE5-like_UBA-like"/>
</dbReference>
<evidence type="ECO:0000259" key="2">
    <source>
        <dbReference type="SMART" id="SM01162"/>
    </source>
</evidence>
<evidence type="ECO:0000313" key="4">
    <source>
        <dbReference type="Proteomes" id="UP000701853"/>
    </source>
</evidence>
<evidence type="ECO:0000313" key="3">
    <source>
        <dbReference type="EMBL" id="KAG8483304.1"/>
    </source>
</evidence>
<dbReference type="Proteomes" id="UP000701853">
    <property type="component" value="Chromosome 9"/>
</dbReference>